<proteinExistence type="inferred from homology"/>
<organism evidence="7 8">
    <name type="scientific">Nakamurella alba</name>
    <dbReference type="NCBI Taxonomy" id="2665158"/>
    <lineage>
        <taxon>Bacteria</taxon>
        <taxon>Bacillati</taxon>
        <taxon>Actinomycetota</taxon>
        <taxon>Actinomycetes</taxon>
        <taxon>Nakamurellales</taxon>
        <taxon>Nakamurellaceae</taxon>
        <taxon>Nakamurella</taxon>
    </lineage>
</organism>
<comment type="cofactor">
    <cofactor evidence="1">
        <name>FMN</name>
        <dbReference type="ChEBI" id="CHEBI:58210"/>
    </cofactor>
</comment>
<dbReference type="Pfam" id="PF00881">
    <property type="entry name" value="Nitroreductase"/>
    <property type="match status" value="1"/>
</dbReference>
<protein>
    <recommendedName>
        <fullName evidence="6">Nitroreductase domain-containing protein</fullName>
    </recommendedName>
</protein>
<evidence type="ECO:0000256" key="1">
    <source>
        <dbReference type="ARBA" id="ARBA00001917"/>
    </source>
</evidence>
<keyword evidence="5" id="KW-0560">Oxidoreductase</keyword>
<keyword evidence="4" id="KW-0288">FMN</keyword>
<dbReference type="SUPFAM" id="SSF55469">
    <property type="entry name" value="FMN-dependent nitroreductase-like"/>
    <property type="match status" value="1"/>
</dbReference>
<dbReference type="EMBL" id="WLYK01000005">
    <property type="protein sequence ID" value="MTD15014.1"/>
    <property type="molecule type" value="Genomic_DNA"/>
</dbReference>
<reference evidence="7 8" key="1">
    <citation type="submission" date="2019-11" db="EMBL/GenBank/DDBJ databases">
        <authorList>
            <person name="Jiang L.-Q."/>
        </authorList>
    </citation>
    <scope>NUCLEOTIDE SEQUENCE [LARGE SCALE GENOMIC DNA]</scope>
    <source>
        <strain evidence="7 8">YIM 132087</strain>
    </source>
</reference>
<dbReference type="InterPro" id="IPR000415">
    <property type="entry name" value="Nitroreductase-like"/>
</dbReference>
<accession>A0A7K1FQE4</accession>
<evidence type="ECO:0000313" key="7">
    <source>
        <dbReference type="EMBL" id="MTD15014.1"/>
    </source>
</evidence>
<evidence type="ECO:0000256" key="2">
    <source>
        <dbReference type="ARBA" id="ARBA00007118"/>
    </source>
</evidence>
<evidence type="ECO:0000256" key="3">
    <source>
        <dbReference type="ARBA" id="ARBA00022630"/>
    </source>
</evidence>
<dbReference type="PANTHER" id="PTHR43673">
    <property type="entry name" value="NAD(P)H NITROREDUCTASE YDGI-RELATED"/>
    <property type="match status" value="1"/>
</dbReference>
<feature type="domain" description="Nitroreductase" evidence="6">
    <location>
        <begin position="64"/>
        <end position="153"/>
    </location>
</feature>
<dbReference type="PANTHER" id="PTHR43673:SF2">
    <property type="entry name" value="NITROREDUCTASE"/>
    <property type="match status" value="1"/>
</dbReference>
<sequence length="184" mass="19889">MTPPTPVDVITTMRRRRMHREFEDRPVPREVLNVMAWGAVRAQQARPGVRHVVVVDDPAKMRAARQVLPGFINNAPAMIALCTDVDRALEALGPRGVEHVSRLDAGAAAAYLALIGQTVGIGVCTVTSWADGIAAELLGLPDHIRPDVTVAVGFVPPRTPAAVKSLKYSVWSNEFGTPMEVTRP</sequence>
<comment type="similarity">
    <text evidence="2">Belongs to the nitroreductase family.</text>
</comment>
<dbReference type="AlphaFoldDB" id="A0A7K1FQE4"/>
<keyword evidence="8" id="KW-1185">Reference proteome</keyword>
<comment type="caution">
    <text evidence="7">The sequence shown here is derived from an EMBL/GenBank/DDBJ whole genome shotgun (WGS) entry which is preliminary data.</text>
</comment>
<name>A0A7K1FQE4_9ACTN</name>
<evidence type="ECO:0000256" key="4">
    <source>
        <dbReference type="ARBA" id="ARBA00022643"/>
    </source>
</evidence>
<gene>
    <name evidence="7" type="ORF">GIS00_13805</name>
</gene>
<keyword evidence="3" id="KW-0285">Flavoprotein</keyword>
<dbReference type="Gene3D" id="3.40.109.10">
    <property type="entry name" value="NADH Oxidase"/>
    <property type="match status" value="1"/>
</dbReference>
<dbReference type="RefSeq" id="WP_154768995.1">
    <property type="nucleotide sequence ID" value="NZ_WLYK01000005.1"/>
</dbReference>
<evidence type="ECO:0000313" key="8">
    <source>
        <dbReference type="Proteomes" id="UP000460221"/>
    </source>
</evidence>
<evidence type="ECO:0000256" key="5">
    <source>
        <dbReference type="ARBA" id="ARBA00023002"/>
    </source>
</evidence>
<dbReference type="InterPro" id="IPR029479">
    <property type="entry name" value="Nitroreductase"/>
</dbReference>
<evidence type="ECO:0000259" key="6">
    <source>
        <dbReference type="Pfam" id="PF00881"/>
    </source>
</evidence>
<dbReference type="GO" id="GO:0016491">
    <property type="term" value="F:oxidoreductase activity"/>
    <property type="evidence" value="ECO:0007669"/>
    <property type="project" value="UniProtKB-KW"/>
</dbReference>
<dbReference type="Proteomes" id="UP000460221">
    <property type="component" value="Unassembled WGS sequence"/>
</dbReference>